<dbReference type="Proteomes" id="UP000502706">
    <property type="component" value="Chromosome"/>
</dbReference>
<evidence type="ECO:0000256" key="1">
    <source>
        <dbReference type="ARBA" id="ARBA00001561"/>
    </source>
</evidence>
<dbReference type="InterPro" id="IPR051206">
    <property type="entry name" value="NAMLAA_amidase_2"/>
</dbReference>
<evidence type="ECO:0000259" key="6">
    <source>
        <dbReference type="SMART" id="SM00644"/>
    </source>
</evidence>
<evidence type="ECO:0000256" key="2">
    <source>
        <dbReference type="ARBA" id="ARBA00011901"/>
    </source>
</evidence>
<dbReference type="EC" id="3.5.1.28" evidence="2"/>
<dbReference type="EMBL" id="CP045121">
    <property type="protein sequence ID" value="QIN78253.1"/>
    <property type="molecule type" value="Genomic_DNA"/>
</dbReference>
<organism evidence="7 8">
    <name type="scientific">Rubrobacter marinus</name>
    <dbReference type="NCBI Taxonomy" id="2653852"/>
    <lineage>
        <taxon>Bacteria</taxon>
        <taxon>Bacillati</taxon>
        <taxon>Actinomycetota</taxon>
        <taxon>Rubrobacteria</taxon>
        <taxon>Rubrobacterales</taxon>
        <taxon>Rubrobacteraceae</taxon>
        <taxon>Rubrobacter</taxon>
    </lineage>
</organism>
<dbReference type="GO" id="GO:0009253">
    <property type="term" value="P:peptidoglycan catabolic process"/>
    <property type="evidence" value="ECO:0007669"/>
    <property type="project" value="InterPro"/>
</dbReference>
<reference evidence="7 8" key="1">
    <citation type="submission" date="2019-10" db="EMBL/GenBank/DDBJ databases">
        <title>Rubrobacter sp nov SCSIO 52915 isolated from a deep-sea sediment in the South China Sea.</title>
        <authorList>
            <person name="Chen R.W."/>
        </authorList>
    </citation>
    <scope>NUCLEOTIDE SEQUENCE [LARGE SCALE GENOMIC DNA]</scope>
    <source>
        <strain evidence="7 8">SCSIO 52915</strain>
    </source>
</reference>
<dbReference type="PANTHER" id="PTHR30417:SF1">
    <property type="entry name" value="N-ACETYLMURAMOYL-L-ALANINE AMIDASE AMID"/>
    <property type="match status" value="1"/>
</dbReference>
<dbReference type="SMART" id="SM00644">
    <property type="entry name" value="Ami_2"/>
    <property type="match status" value="1"/>
</dbReference>
<dbReference type="Pfam" id="PF25275">
    <property type="entry name" value="Golvesin_C"/>
    <property type="match status" value="1"/>
</dbReference>
<dbReference type="AlphaFoldDB" id="A0A6G8PVP4"/>
<dbReference type="FunFam" id="3.40.80.10:FF:000006">
    <property type="entry name" value="N-acetylmuramoyl-L-alanine amidase"/>
    <property type="match status" value="1"/>
</dbReference>
<dbReference type="Pfam" id="PF01510">
    <property type="entry name" value="Amidase_2"/>
    <property type="match status" value="1"/>
</dbReference>
<gene>
    <name evidence="7" type="ORF">GBA65_06725</name>
</gene>
<feature type="region of interest" description="Disordered" evidence="5">
    <location>
        <begin position="185"/>
        <end position="204"/>
    </location>
</feature>
<proteinExistence type="predicted"/>
<sequence>MSFSGFTEGSQSHMDRRRFLKLSGAGVAGVFLLTAVGAGDVLAQAPSALEREFEKAAKEHEVPVEILLATGYVNTRWEMPPPEASEYEESEPGLGSPDGRGVYGIMALTENPRSDFLGEAARLTRASREVLKTERAANIAGGAAVLGRIVGEDKPAGLNGWYGALAEYGGGAVYADQVFETLGTGASSTTSEGERVTLKPQTDVRTPERRFALAAGEYPGSEFVAAHPDNYGVSSRESTYNMDKVIVHVAQGSYSGTLSHFATAGVYASAHYTVRSADGKVGQSVREKDVGYHAGNLAYNRASIGIEHEGFVSDPNRWFTDAMYRSSARLTAYLCKKYDIPIDRAHVIGHNEVPDPDDPGRYGGIDNHTDPGGGWNWTKYMTYVREAAGTATTTAHPVTPAPTTKPVASPTYSTVVGNGTAGRFFASGDWKLGNFNSQRYGADFRYATPKAVSDLATFKISVPATGQYDVFAWWPAHSSYNPAAPIQISTTTGVRTLKLNQRISGGRWVYLGAFTLGKGDGGYIRMSRWTASAGPIFADAVRIARR</sequence>
<keyword evidence="3" id="KW-0378">Hydrolase</keyword>
<dbReference type="GO" id="GO:0009254">
    <property type="term" value="P:peptidoglycan turnover"/>
    <property type="evidence" value="ECO:0007669"/>
    <property type="project" value="TreeGrafter"/>
</dbReference>
<accession>A0A6G8PVP4</accession>
<keyword evidence="4" id="KW-0961">Cell wall biogenesis/degradation</keyword>
<dbReference type="CDD" id="cd14488">
    <property type="entry name" value="CBM6-CBM35-CBM36_like_2"/>
    <property type="match status" value="1"/>
</dbReference>
<comment type="catalytic activity">
    <reaction evidence="1">
        <text>Hydrolyzes the link between N-acetylmuramoyl residues and L-amino acid residues in certain cell-wall glycopeptides.</text>
        <dbReference type="EC" id="3.5.1.28"/>
    </reaction>
</comment>
<keyword evidence="8" id="KW-1185">Reference proteome</keyword>
<evidence type="ECO:0000256" key="5">
    <source>
        <dbReference type="SAM" id="MobiDB-lite"/>
    </source>
</evidence>
<dbReference type="GO" id="GO:0071555">
    <property type="term" value="P:cell wall organization"/>
    <property type="evidence" value="ECO:0007669"/>
    <property type="project" value="UniProtKB-KW"/>
</dbReference>
<evidence type="ECO:0000256" key="4">
    <source>
        <dbReference type="ARBA" id="ARBA00023316"/>
    </source>
</evidence>
<dbReference type="CDD" id="cd06583">
    <property type="entry name" value="PGRP"/>
    <property type="match status" value="1"/>
</dbReference>
<protein>
    <recommendedName>
        <fullName evidence="2">N-acetylmuramoyl-L-alanine amidase</fullName>
        <ecNumber evidence="2">3.5.1.28</ecNumber>
    </recommendedName>
</protein>
<dbReference type="InterPro" id="IPR002502">
    <property type="entry name" value="Amidase_domain"/>
</dbReference>
<dbReference type="InterPro" id="IPR033803">
    <property type="entry name" value="CBD-like_Golvesin-Xly"/>
</dbReference>
<dbReference type="PANTHER" id="PTHR30417">
    <property type="entry name" value="N-ACETYLMURAMOYL-L-ALANINE AMIDASE AMID"/>
    <property type="match status" value="1"/>
</dbReference>
<dbReference type="SUPFAM" id="SSF55846">
    <property type="entry name" value="N-acetylmuramoyl-L-alanine amidase-like"/>
    <property type="match status" value="1"/>
</dbReference>
<dbReference type="KEGG" id="rmar:GBA65_06725"/>
<dbReference type="Gene3D" id="3.40.80.10">
    <property type="entry name" value="Peptidoglycan recognition protein-like"/>
    <property type="match status" value="1"/>
</dbReference>
<evidence type="ECO:0000313" key="8">
    <source>
        <dbReference type="Proteomes" id="UP000502706"/>
    </source>
</evidence>
<dbReference type="GO" id="GO:0008745">
    <property type="term" value="F:N-acetylmuramoyl-L-alanine amidase activity"/>
    <property type="evidence" value="ECO:0007669"/>
    <property type="project" value="UniProtKB-EC"/>
</dbReference>
<feature type="domain" description="N-acetylmuramoyl-L-alanine amidase" evidence="6">
    <location>
        <begin position="230"/>
        <end position="360"/>
    </location>
</feature>
<evidence type="ECO:0000256" key="3">
    <source>
        <dbReference type="ARBA" id="ARBA00022801"/>
    </source>
</evidence>
<dbReference type="PROSITE" id="PS51318">
    <property type="entry name" value="TAT"/>
    <property type="match status" value="1"/>
</dbReference>
<dbReference type="InterPro" id="IPR036505">
    <property type="entry name" value="Amidase/PGRP_sf"/>
</dbReference>
<dbReference type="InterPro" id="IPR006311">
    <property type="entry name" value="TAT_signal"/>
</dbReference>
<evidence type="ECO:0000313" key="7">
    <source>
        <dbReference type="EMBL" id="QIN78253.1"/>
    </source>
</evidence>
<name>A0A6G8PVP4_9ACTN</name>